<dbReference type="EMBL" id="ASPP01006606">
    <property type="protein sequence ID" value="ETO28553.1"/>
    <property type="molecule type" value="Genomic_DNA"/>
</dbReference>
<evidence type="ECO:0000256" key="2">
    <source>
        <dbReference type="PIRSR" id="PIRSR000097-1"/>
    </source>
</evidence>
<reference evidence="6 7" key="1">
    <citation type="journal article" date="2013" name="Curr. Biol.">
        <title>The Genome of the Foraminiferan Reticulomyxa filosa.</title>
        <authorList>
            <person name="Glockner G."/>
            <person name="Hulsmann N."/>
            <person name="Schleicher M."/>
            <person name="Noegel A.A."/>
            <person name="Eichinger L."/>
            <person name="Gallinger C."/>
            <person name="Pawlowski J."/>
            <person name="Sierra R."/>
            <person name="Euteneuer U."/>
            <person name="Pillet L."/>
            <person name="Moustafa A."/>
            <person name="Platzer M."/>
            <person name="Groth M."/>
            <person name="Szafranski K."/>
            <person name="Schliwa M."/>
        </authorList>
    </citation>
    <scope>NUCLEOTIDE SEQUENCE [LARGE SCALE GENOMIC DNA]</scope>
</reference>
<feature type="site" description="Lowers pKa of active site Tyr" evidence="4">
    <location>
        <position position="64"/>
    </location>
</feature>
<protein>
    <submittedName>
        <fullName evidence="6">Alcohol dehydrogenase (NADP+)</fullName>
    </submittedName>
</protein>
<feature type="non-terminal residue" evidence="6">
    <location>
        <position position="1"/>
    </location>
</feature>
<dbReference type="CDD" id="cd19071">
    <property type="entry name" value="AKR_AKR1-5-like"/>
    <property type="match status" value="1"/>
</dbReference>
<dbReference type="PROSITE" id="PS00063">
    <property type="entry name" value="ALDOKETO_REDUCTASE_3"/>
    <property type="match status" value="1"/>
</dbReference>
<proteinExistence type="predicted"/>
<evidence type="ECO:0000259" key="5">
    <source>
        <dbReference type="Pfam" id="PF00248"/>
    </source>
</evidence>
<evidence type="ECO:0000313" key="6">
    <source>
        <dbReference type="EMBL" id="ETO28553.1"/>
    </source>
</evidence>
<feature type="domain" description="NADP-dependent oxidoreductase" evidence="5">
    <location>
        <begin position="2"/>
        <end position="284"/>
    </location>
</feature>
<dbReference type="InterPro" id="IPR020471">
    <property type="entry name" value="AKR"/>
</dbReference>
<dbReference type="SUPFAM" id="SSF51430">
    <property type="entry name" value="NAD(P)-linked oxidoreductase"/>
    <property type="match status" value="1"/>
</dbReference>
<dbReference type="OMA" id="FMTMKAA"/>
<evidence type="ECO:0000256" key="1">
    <source>
        <dbReference type="ARBA" id="ARBA00023002"/>
    </source>
</evidence>
<dbReference type="PANTHER" id="PTHR11732">
    <property type="entry name" value="ALDO/KETO REDUCTASE"/>
    <property type="match status" value="1"/>
</dbReference>
<keyword evidence="1" id="KW-0560">Oxidoreductase</keyword>
<accession>X6NRI7</accession>
<dbReference type="Proteomes" id="UP000023152">
    <property type="component" value="Unassembled WGS sequence"/>
</dbReference>
<dbReference type="OrthoDB" id="416253at2759"/>
<dbReference type="InterPro" id="IPR023210">
    <property type="entry name" value="NADP_OxRdtase_dom"/>
</dbReference>
<gene>
    <name evidence="6" type="ORF">RFI_08579</name>
</gene>
<keyword evidence="7" id="KW-1185">Reference proteome</keyword>
<dbReference type="FunFam" id="3.20.20.100:FF:000002">
    <property type="entry name" value="2,5-diketo-D-gluconic acid reductase A"/>
    <property type="match status" value="1"/>
</dbReference>
<organism evidence="6 7">
    <name type="scientific">Reticulomyxa filosa</name>
    <dbReference type="NCBI Taxonomy" id="46433"/>
    <lineage>
        <taxon>Eukaryota</taxon>
        <taxon>Sar</taxon>
        <taxon>Rhizaria</taxon>
        <taxon>Retaria</taxon>
        <taxon>Foraminifera</taxon>
        <taxon>Monothalamids</taxon>
        <taxon>Reticulomyxidae</taxon>
        <taxon>Reticulomyxa</taxon>
    </lineage>
</organism>
<evidence type="ECO:0000256" key="4">
    <source>
        <dbReference type="PIRSR" id="PIRSR000097-3"/>
    </source>
</evidence>
<sequence length="308" mass="35055">VGFGTWKIPENAAENAVLNAIKAGYGLIDCAAIYRNEKTVGKALHHALNVESMVKRDEIFVTSKLWNTDHHPKDVKPAIQRTLRDLQLKHLDLYLMHFPVAWPNRRKDDGDYPEDFNPDFKNYQEKVTVLETWKAMEDLVDQGLTKGIGVSNFSTSLIWELSKVAKKPICVNQIEVHPYLPQNFLVDLCQDKGIQVTGYSSLGSPSYENWAIYSKLPNLLETEEITNIAKKHNKTPAQIVLAWSVNVRNIAVIPKTVHSDRLKENLDILSIQLQDDDIQTISDFDRGILLNFTFLKSIFHIDLAFCVV</sequence>
<evidence type="ECO:0000256" key="3">
    <source>
        <dbReference type="PIRSR" id="PIRSR000097-2"/>
    </source>
</evidence>
<dbReference type="PIRSF" id="PIRSF000097">
    <property type="entry name" value="AKR"/>
    <property type="match status" value="1"/>
</dbReference>
<comment type="caution">
    <text evidence="6">The sequence shown here is derived from an EMBL/GenBank/DDBJ whole genome shotgun (WGS) entry which is preliminary data.</text>
</comment>
<dbReference type="PRINTS" id="PR00069">
    <property type="entry name" value="ALDKETRDTASE"/>
</dbReference>
<feature type="active site" description="Proton donor" evidence="2">
    <location>
        <position position="34"/>
    </location>
</feature>
<dbReference type="AlphaFoldDB" id="X6NRI7"/>
<dbReference type="GO" id="GO:0016616">
    <property type="term" value="F:oxidoreductase activity, acting on the CH-OH group of donors, NAD or NADP as acceptor"/>
    <property type="evidence" value="ECO:0007669"/>
    <property type="project" value="UniProtKB-ARBA"/>
</dbReference>
<dbReference type="Pfam" id="PF00248">
    <property type="entry name" value="Aldo_ket_red"/>
    <property type="match status" value="1"/>
</dbReference>
<dbReference type="PROSITE" id="PS00062">
    <property type="entry name" value="ALDOKETO_REDUCTASE_2"/>
    <property type="match status" value="1"/>
</dbReference>
<evidence type="ECO:0000313" key="7">
    <source>
        <dbReference type="Proteomes" id="UP000023152"/>
    </source>
</evidence>
<dbReference type="InterPro" id="IPR018170">
    <property type="entry name" value="Aldo/ket_reductase_CS"/>
</dbReference>
<name>X6NRI7_RETFI</name>
<dbReference type="Gene3D" id="3.20.20.100">
    <property type="entry name" value="NADP-dependent oxidoreductase domain"/>
    <property type="match status" value="1"/>
</dbReference>
<dbReference type="InterPro" id="IPR036812">
    <property type="entry name" value="NAD(P)_OxRdtase_dom_sf"/>
</dbReference>
<feature type="binding site" evidence="3">
    <location>
        <position position="97"/>
    </location>
    <ligand>
        <name>substrate</name>
    </ligand>
</feature>